<evidence type="ECO:0000256" key="7">
    <source>
        <dbReference type="ARBA" id="ARBA00022932"/>
    </source>
</evidence>
<dbReference type="EC" id="2.7.7.7" evidence="2"/>
<dbReference type="SUPFAM" id="SSF53098">
    <property type="entry name" value="Ribonuclease H-like"/>
    <property type="match status" value="1"/>
</dbReference>
<dbReference type="InterPro" id="IPR004365">
    <property type="entry name" value="NA-bd_OB_tRNA"/>
</dbReference>
<dbReference type="Pfam" id="PF01336">
    <property type="entry name" value="tRNA_anti-codon"/>
    <property type="match status" value="1"/>
</dbReference>
<accession>A0ABR7YF82</accession>
<dbReference type="PANTHER" id="PTHR32294">
    <property type="entry name" value="DNA POLYMERASE III SUBUNIT ALPHA"/>
    <property type="match status" value="1"/>
</dbReference>
<dbReference type="Gene3D" id="1.10.150.870">
    <property type="match status" value="1"/>
</dbReference>
<dbReference type="InterPro" id="IPR004805">
    <property type="entry name" value="DnaE2/DnaE/PolC"/>
</dbReference>
<keyword evidence="12" id="KW-1185">Reference proteome</keyword>
<dbReference type="InterPro" id="IPR013520">
    <property type="entry name" value="Ribonucl_H"/>
</dbReference>
<evidence type="ECO:0000256" key="1">
    <source>
        <dbReference type="ARBA" id="ARBA00004496"/>
    </source>
</evidence>
<protein>
    <recommendedName>
        <fullName evidence="3">DNA polymerase III subunit alpha</fullName>
        <ecNumber evidence="2">2.7.7.7</ecNumber>
    </recommendedName>
</protein>
<keyword evidence="6" id="KW-0235">DNA replication</keyword>
<dbReference type="Gene3D" id="3.20.20.140">
    <property type="entry name" value="Metal-dependent hydrolases"/>
    <property type="match status" value="1"/>
</dbReference>
<dbReference type="InterPro" id="IPR041931">
    <property type="entry name" value="DNA_pol3_alpha_thumb_dom"/>
</dbReference>
<evidence type="ECO:0000259" key="10">
    <source>
        <dbReference type="SMART" id="SM00481"/>
    </source>
</evidence>
<dbReference type="Pfam" id="PF17657">
    <property type="entry name" value="DNA_pol3_finger"/>
    <property type="match status" value="1"/>
</dbReference>
<evidence type="ECO:0000256" key="3">
    <source>
        <dbReference type="ARBA" id="ARBA00019114"/>
    </source>
</evidence>
<evidence type="ECO:0000256" key="4">
    <source>
        <dbReference type="ARBA" id="ARBA00022679"/>
    </source>
</evidence>
<dbReference type="InterPro" id="IPR012340">
    <property type="entry name" value="NA-bd_OB-fold"/>
</dbReference>
<dbReference type="Gene3D" id="2.40.50.140">
    <property type="entry name" value="Nucleic acid-binding proteins"/>
    <property type="match status" value="1"/>
</dbReference>
<evidence type="ECO:0000313" key="11">
    <source>
        <dbReference type="EMBL" id="MBD1429956.1"/>
    </source>
</evidence>
<dbReference type="Pfam" id="PF02811">
    <property type="entry name" value="PHP"/>
    <property type="match status" value="1"/>
</dbReference>
<dbReference type="RefSeq" id="WP_165292125.1">
    <property type="nucleotide sequence ID" value="NZ_JACOIJ010000018.1"/>
</dbReference>
<dbReference type="EMBL" id="JACOIJ010000018">
    <property type="protein sequence ID" value="MBD1429956.1"/>
    <property type="molecule type" value="Genomic_DNA"/>
</dbReference>
<keyword evidence="7" id="KW-0239">DNA-directed DNA polymerase</keyword>
<evidence type="ECO:0000256" key="6">
    <source>
        <dbReference type="ARBA" id="ARBA00022705"/>
    </source>
</evidence>
<dbReference type="Gene3D" id="3.30.420.10">
    <property type="entry name" value="Ribonuclease H-like superfamily/Ribonuclease H"/>
    <property type="match status" value="1"/>
</dbReference>
<name>A0ABR7YF82_9SPHI</name>
<dbReference type="InterPro" id="IPR040982">
    <property type="entry name" value="DNA_pol3_finger"/>
</dbReference>
<organism evidence="11 12">
    <name type="scientific">Sphingobacterium litopenaei</name>
    <dbReference type="NCBI Taxonomy" id="2763500"/>
    <lineage>
        <taxon>Bacteria</taxon>
        <taxon>Pseudomonadati</taxon>
        <taxon>Bacteroidota</taxon>
        <taxon>Sphingobacteriia</taxon>
        <taxon>Sphingobacteriales</taxon>
        <taxon>Sphingobacteriaceae</taxon>
        <taxon>Sphingobacterium</taxon>
    </lineage>
</organism>
<proteinExistence type="predicted"/>
<gene>
    <name evidence="11" type="primary">dnaE</name>
    <name evidence="11" type="ORF">H8B04_10290</name>
</gene>
<dbReference type="InterPro" id="IPR012337">
    <property type="entry name" value="RNaseH-like_sf"/>
</dbReference>
<keyword evidence="4 11" id="KW-0808">Transferase</keyword>
<reference evidence="11 12" key="1">
    <citation type="submission" date="2020-08" db="EMBL/GenBank/DDBJ databases">
        <title>Sphingobacterium sp. DN04309 isolated from aquaculture water.</title>
        <authorList>
            <person name="Zhang M."/>
        </authorList>
    </citation>
    <scope>NUCLEOTIDE SEQUENCE [LARGE SCALE GENOMIC DNA]</scope>
    <source>
        <strain evidence="11 12">DN04309</strain>
    </source>
</reference>
<feature type="domain" description="Exonuclease" evidence="9">
    <location>
        <begin position="1"/>
        <end position="192"/>
    </location>
</feature>
<dbReference type="Pfam" id="PF14579">
    <property type="entry name" value="HHH_6"/>
    <property type="match status" value="1"/>
</dbReference>
<comment type="catalytic activity">
    <reaction evidence="8">
        <text>DNA(n) + a 2'-deoxyribonucleoside 5'-triphosphate = DNA(n+1) + diphosphate</text>
        <dbReference type="Rhea" id="RHEA:22508"/>
        <dbReference type="Rhea" id="RHEA-COMP:17339"/>
        <dbReference type="Rhea" id="RHEA-COMP:17340"/>
        <dbReference type="ChEBI" id="CHEBI:33019"/>
        <dbReference type="ChEBI" id="CHEBI:61560"/>
        <dbReference type="ChEBI" id="CHEBI:173112"/>
        <dbReference type="EC" id="2.7.7.7"/>
    </reaction>
</comment>
<comment type="caution">
    <text evidence="11">The sequence shown here is derived from an EMBL/GenBank/DDBJ whole genome shotgun (WGS) entry which is preliminary data.</text>
</comment>
<dbReference type="GO" id="GO:0003887">
    <property type="term" value="F:DNA-directed DNA polymerase activity"/>
    <property type="evidence" value="ECO:0007669"/>
    <property type="project" value="UniProtKB-EC"/>
</dbReference>
<dbReference type="CDD" id="cd04485">
    <property type="entry name" value="DnaE_OBF"/>
    <property type="match status" value="1"/>
</dbReference>
<dbReference type="InterPro" id="IPR003141">
    <property type="entry name" value="Pol/His_phosphatase_N"/>
</dbReference>
<evidence type="ECO:0000256" key="2">
    <source>
        <dbReference type="ARBA" id="ARBA00012417"/>
    </source>
</evidence>
<dbReference type="Pfam" id="PF00929">
    <property type="entry name" value="RNase_T"/>
    <property type="match status" value="1"/>
</dbReference>
<dbReference type="Proteomes" id="UP000651271">
    <property type="component" value="Unassembled WGS sequence"/>
</dbReference>
<dbReference type="Pfam" id="PF07733">
    <property type="entry name" value="DNA_pol3_alpha"/>
    <property type="match status" value="1"/>
</dbReference>
<dbReference type="Gene3D" id="1.10.10.1600">
    <property type="entry name" value="Bacterial DNA polymerase III alpha subunit, thumb domain"/>
    <property type="match status" value="1"/>
</dbReference>
<dbReference type="SMART" id="SM00479">
    <property type="entry name" value="EXOIII"/>
    <property type="match status" value="1"/>
</dbReference>
<dbReference type="CDD" id="cd06127">
    <property type="entry name" value="DEDDh"/>
    <property type="match status" value="1"/>
</dbReference>
<dbReference type="CDD" id="cd12113">
    <property type="entry name" value="PHP_PolIIIA_DnaE3"/>
    <property type="match status" value="1"/>
</dbReference>
<dbReference type="InterPro" id="IPR004013">
    <property type="entry name" value="PHP_dom"/>
</dbReference>
<sequence length="1472" mass="165709">MYIIFDTETTGLPKRWDAPITDTDNWPRCIQIAWQLHDAMGNLIEHQDYLIKPDGFNIPFDSEKVHGISTELATEQGVPLQDVLVKFNEALAKAKFVVGQNIGFDINIMGCELYRYGVDSPMASMPVLDTCTEVTADLLKLPGGRGGRYKLPNLTELHSYLFGVPFAEAHNATADVEATTRCFFELVRREVFTPEELQVDTGYFVDFKQHNPSVIPTVGLKHINLKAASDAIRSRDQSYSVVEVDSEKLEALEHAAFAHLHNHSQFSVLQSTISIGDLVSAAAKYNMPAVAMTDHGNMMGAFHFVSKVLGHNKEIEAKNKEAIESGEEPTSQIIKPIVGCEFYICDDRKDKTRKDNGYQVVFLAKNKAGYHNLAKMASIAYTEGFYYVPRIDKSVVEQYKENLIVLSGNLQGEIPNKVLNIGENQAEEALLWWKEQFGDDFYMEIMRHGQEDENRVNETLISLANKHNVKLIATNNTYYVNKADAHAHDILLCVKDGEKLSTPVGRGRGFRFGMPNQEYYFKSAEEMKKAFVDLPDAIINIQEVLDKIEIYSLNRDVLLPKFEIPEEFQHPDDELDGGKRGENAFLRHLTYEGAKRRYKELTEEVVERLDFELATIERTGYPGYFLIVQDFIAAARNMGVSVGPGRGSAAGSAVAYCLGITNLDPIMYDLLFERFLNPDRVSMPDIDIDFDDEGRGRVMQYVIDKYGASQVAQIITYGTMAAKSSIKDTGRVLDLPLADTNEIAKLIPNLKLSKIFNMDEKALKDVLRAEEFEAVNKLKSIADGAGLEAETIKQARVLEGSMRNTGIHACGVIITPDDITNFVPVSLAKDSDLYVTQFDNSVVESAGLLKMDFLGLKTLTLIKDTVANVRLRHGIELDPDNFPIDDELTYELFQRGETIGVFQYESPGMQKYMKELKPTVFADLIAMNALYRPGPMEYIPSFIKRKHGIEPITYDLDACEEYLKETYGITVYQEQVMLLSQKLAGFSKGDADVLRKAMGKKQKAVLDKMKPKFVNQAAEKGHNPKVLEKIWTDWEAFASYAFNKSHSTCYAWVAYQTAYLKAHYPAEYMAAVLSNNMNDIKQVTFFMEECKRMGLTVLGPDVNESHYKFTVNESGAIRFGIGAVKGVGAGAVDTIVQTREESPYKSIFDFAKRIDLRAANKKAFESLAYAGGFDGFTDTHRAQYFFKDGDNTTGIEKAIKFAQRFKENENSAQASLFGGGAATALPEPVLAPCQPWGLIEKLKYEKDVIGIYLTSHPLDNYKFEIEHFCHNKVSELQLINKVKASEVEEEVLLEFNKIKNKEIIIGGIIANVAHRVSKAGKPFGSFIIEDYSDSYDIAIFGEDYVKFKSYLEDGYFVQIRGLVQERFRQVGNWGFELKSIQLLSELRDKFAKNFTIQIALHQLNDEMIYKIHDLVESTVVEGEVANCSLKFMVVDVKDNIAVEMPAKSTKIKITNELLETIEKMEGVKYKLN</sequence>
<evidence type="ECO:0000256" key="8">
    <source>
        <dbReference type="ARBA" id="ARBA00049244"/>
    </source>
</evidence>
<dbReference type="InterPro" id="IPR011708">
    <property type="entry name" value="DNA_pol3_alpha_NTPase_dom"/>
</dbReference>
<comment type="subcellular location">
    <subcellularLocation>
        <location evidence="1">Cytoplasm</location>
    </subcellularLocation>
</comment>
<evidence type="ECO:0000256" key="5">
    <source>
        <dbReference type="ARBA" id="ARBA00022695"/>
    </source>
</evidence>
<dbReference type="PANTHER" id="PTHR32294:SF0">
    <property type="entry name" value="DNA POLYMERASE III SUBUNIT ALPHA"/>
    <property type="match status" value="1"/>
</dbReference>
<dbReference type="NCBIfam" id="NF004226">
    <property type="entry name" value="PRK05673.1"/>
    <property type="match status" value="1"/>
</dbReference>
<evidence type="ECO:0000313" key="12">
    <source>
        <dbReference type="Proteomes" id="UP000651271"/>
    </source>
</evidence>
<dbReference type="SMART" id="SM00481">
    <property type="entry name" value="POLIIIAc"/>
    <property type="match status" value="1"/>
</dbReference>
<dbReference type="InterPro" id="IPR036397">
    <property type="entry name" value="RNaseH_sf"/>
</dbReference>
<dbReference type="NCBIfam" id="TIGR00594">
    <property type="entry name" value="polc"/>
    <property type="match status" value="1"/>
</dbReference>
<feature type="domain" description="Polymerase/histidinol phosphatase N-terminal" evidence="10">
    <location>
        <begin position="258"/>
        <end position="346"/>
    </location>
</feature>
<keyword evidence="5 11" id="KW-0548">Nucleotidyltransferase</keyword>
<evidence type="ECO:0000259" key="9">
    <source>
        <dbReference type="SMART" id="SM00479"/>
    </source>
</evidence>
<dbReference type="InterPro" id="IPR029460">
    <property type="entry name" value="DNAPol_HHH"/>
</dbReference>